<evidence type="ECO:0000256" key="1">
    <source>
        <dbReference type="ARBA" id="ARBA00004141"/>
    </source>
</evidence>
<comment type="subcellular location">
    <subcellularLocation>
        <location evidence="1">Membrane</location>
        <topology evidence="1">Multi-pass membrane protein</topology>
    </subcellularLocation>
</comment>
<dbReference type="EMBL" id="JAGXEW010000034">
    <property type="protein sequence ID" value="KAK1154791.1"/>
    <property type="molecule type" value="Genomic_DNA"/>
</dbReference>
<comment type="caution">
    <text evidence="7">The sequence shown here is derived from an EMBL/GenBank/DDBJ whole genome shotgun (WGS) entry which is preliminary data.</text>
</comment>
<evidence type="ECO:0000313" key="8">
    <source>
        <dbReference type="EMBL" id="KAK1154791.1"/>
    </source>
</evidence>
<dbReference type="PANTHER" id="PTHR11040">
    <property type="entry name" value="ZINC/IRON TRANSPORTER"/>
    <property type="match status" value="1"/>
</dbReference>
<dbReference type="Pfam" id="PF02535">
    <property type="entry name" value="Zip"/>
    <property type="match status" value="1"/>
</dbReference>
<feature type="region of interest" description="Disordered" evidence="5">
    <location>
        <begin position="153"/>
        <end position="178"/>
    </location>
</feature>
<evidence type="ECO:0000256" key="6">
    <source>
        <dbReference type="SAM" id="Phobius"/>
    </source>
</evidence>
<accession>A0AAD8FQ82</accession>
<organism evidence="7 9">
    <name type="scientific">Acipenser oxyrinchus oxyrinchus</name>
    <dbReference type="NCBI Taxonomy" id="40147"/>
    <lineage>
        <taxon>Eukaryota</taxon>
        <taxon>Metazoa</taxon>
        <taxon>Chordata</taxon>
        <taxon>Craniata</taxon>
        <taxon>Vertebrata</taxon>
        <taxon>Euteleostomi</taxon>
        <taxon>Actinopterygii</taxon>
        <taxon>Chondrostei</taxon>
        <taxon>Acipenseriformes</taxon>
        <taxon>Acipenseridae</taxon>
        <taxon>Acipenser</taxon>
    </lineage>
</organism>
<feature type="transmembrane region" description="Helical" evidence="6">
    <location>
        <begin position="255"/>
        <end position="278"/>
    </location>
</feature>
<feature type="transmembrane region" description="Helical" evidence="6">
    <location>
        <begin position="69"/>
        <end position="90"/>
    </location>
</feature>
<evidence type="ECO:0000256" key="5">
    <source>
        <dbReference type="SAM" id="MobiDB-lite"/>
    </source>
</evidence>
<feature type="transmembrane region" description="Helical" evidence="6">
    <location>
        <begin position="321"/>
        <end position="339"/>
    </location>
</feature>
<feature type="transmembrane region" description="Helical" evidence="6">
    <location>
        <begin position="110"/>
        <end position="127"/>
    </location>
</feature>
<keyword evidence="9" id="KW-1185">Reference proteome</keyword>
<dbReference type="EMBL" id="JAGXEW010000051">
    <property type="protein sequence ID" value="KAK1151488.1"/>
    <property type="molecule type" value="Genomic_DNA"/>
</dbReference>
<evidence type="ECO:0000313" key="7">
    <source>
        <dbReference type="EMBL" id="KAK1151488.1"/>
    </source>
</evidence>
<dbReference type="Proteomes" id="UP001230051">
    <property type="component" value="Unassembled WGS sequence"/>
</dbReference>
<evidence type="ECO:0000256" key="2">
    <source>
        <dbReference type="ARBA" id="ARBA00022692"/>
    </source>
</evidence>
<gene>
    <name evidence="7" type="primary">SLC39A1</name>
    <name evidence="8" type="ORF">AOXY_G28341</name>
    <name evidence="7" type="ORF">AOXY_G32325</name>
</gene>
<sequence>MGSRSDWVPGAPNVWKAGDAPLPSLTGLEVKLGSLAVLLVMTLLCGFIPLCLLRGSGRINVATATRRTVLSLVSCFAGGVFLATCLLDLVPDYLAGITEVFDSLQVTLQFPLPEFIMAMGFFLVLVMEQMVLAYKDQSASSLEERRTLLGDSSIQSGSWDHQEPVHRHHVPSRGEGDRDEGGIHLHVDFNSHSATRSLILVVSLSLHSVFEGLAVGLQAQREKVLEICAALLIHKCVIAFSLTLKLVQNRLRKGVVAACLLLFSAMSPLGIGLGITLTESASAVHQLPRSVLEGIAAGTFLYITFLEILPHELGSPEKRGPKLLLLLMGFAVVTGLLFIKI</sequence>
<dbReference type="InterPro" id="IPR003689">
    <property type="entry name" value="ZIP"/>
</dbReference>
<keyword evidence="4 6" id="KW-0472">Membrane</keyword>
<evidence type="ECO:0000256" key="4">
    <source>
        <dbReference type="ARBA" id="ARBA00023136"/>
    </source>
</evidence>
<keyword evidence="3 6" id="KW-1133">Transmembrane helix</keyword>
<keyword evidence="2 6" id="KW-0812">Transmembrane</keyword>
<proteinExistence type="predicted"/>
<feature type="transmembrane region" description="Helical" evidence="6">
    <location>
        <begin position="32"/>
        <end position="53"/>
    </location>
</feature>
<dbReference type="GO" id="GO:0005886">
    <property type="term" value="C:plasma membrane"/>
    <property type="evidence" value="ECO:0007669"/>
    <property type="project" value="TreeGrafter"/>
</dbReference>
<dbReference type="AlphaFoldDB" id="A0AAD8FQ82"/>
<reference evidence="7" key="1">
    <citation type="submission" date="2022-02" db="EMBL/GenBank/DDBJ databases">
        <title>Atlantic sturgeon de novo genome assembly.</title>
        <authorList>
            <person name="Stock M."/>
            <person name="Klopp C."/>
            <person name="Guiguen Y."/>
            <person name="Cabau C."/>
            <person name="Parinello H."/>
            <person name="Santidrian Yebra-Pimentel E."/>
            <person name="Kuhl H."/>
            <person name="Dirks R.P."/>
            <person name="Guessner J."/>
            <person name="Wuertz S."/>
            <person name="Du K."/>
            <person name="Schartl M."/>
        </authorList>
    </citation>
    <scope>NUCLEOTIDE SEQUENCE</scope>
    <source>
        <strain evidence="7">STURGEONOMICS-FGT-2020</strain>
        <tissue evidence="7">Whole blood</tissue>
    </source>
</reference>
<name>A0AAD8FQ82_ACIOX</name>
<feature type="transmembrane region" description="Helical" evidence="6">
    <location>
        <begin position="290"/>
        <end position="309"/>
    </location>
</feature>
<dbReference type="PANTHER" id="PTHR11040:SF58">
    <property type="entry name" value="ZINC TRANSPORTER ZIP1"/>
    <property type="match status" value="1"/>
</dbReference>
<protein>
    <submittedName>
        <fullName evidence="7">Zinc transporter ZIP1-like</fullName>
    </submittedName>
</protein>
<evidence type="ECO:0000313" key="9">
    <source>
        <dbReference type="Proteomes" id="UP001230051"/>
    </source>
</evidence>
<dbReference type="GO" id="GO:0005385">
    <property type="term" value="F:zinc ion transmembrane transporter activity"/>
    <property type="evidence" value="ECO:0007669"/>
    <property type="project" value="TreeGrafter"/>
</dbReference>
<evidence type="ECO:0000256" key="3">
    <source>
        <dbReference type="ARBA" id="ARBA00022989"/>
    </source>
</evidence>